<dbReference type="GO" id="GO:0042777">
    <property type="term" value="P:proton motive force-driven plasma membrane ATP synthesis"/>
    <property type="evidence" value="ECO:0007669"/>
    <property type="project" value="UniProtKB-UniRule"/>
</dbReference>
<name>A0A1J5EJQ8_9BACT</name>
<dbReference type="SUPFAM" id="SSF160527">
    <property type="entry name" value="V-type ATPase subunit E-like"/>
    <property type="match status" value="1"/>
</dbReference>
<organism evidence="6 7">
    <name type="scientific">Candidatus Desantisbacteria bacterium CG2_30_40_21</name>
    <dbReference type="NCBI Taxonomy" id="1817895"/>
    <lineage>
        <taxon>Bacteria</taxon>
        <taxon>Candidatus Desantisiibacteriota</taxon>
    </lineage>
</organism>
<feature type="coiled-coil region" evidence="5">
    <location>
        <begin position="22"/>
        <end position="85"/>
    </location>
</feature>
<dbReference type="HAMAP" id="MF_00311">
    <property type="entry name" value="ATP_synth_E_arch"/>
    <property type="match status" value="1"/>
</dbReference>
<comment type="function">
    <text evidence="4">Produces ATP from ADP in the presence of a proton gradient across the membrane.</text>
</comment>
<sequence length="195" mass="22406">MALEDILNRIKLDAQQSAQMIKDEANNQFAKIIAQAQEKAEQTKQVLLERVHHSAEEEKRQIMAIARLELRKQLLQEKQQQIETAFVNALEYLRDLDENEYGAFMKQLLLDAVQTREETIISVGSKRQQIINNVVQDVNVQTNGSLVISHEVRIGSGGFILQWGKKEMNYSFEAMLHQIKEEITNDVANILFQGK</sequence>
<dbReference type="Pfam" id="PF01991">
    <property type="entry name" value="vATP-synt_E"/>
    <property type="match status" value="1"/>
</dbReference>
<dbReference type="AlphaFoldDB" id="A0A1J5EJQ8"/>
<keyword evidence="2 4" id="KW-0813">Transport</keyword>
<dbReference type="Gene3D" id="1.20.5.620">
    <property type="entry name" value="F1F0 ATP synthase subunit B, membrane domain"/>
    <property type="match status" value="1"/>
</dbReference>
<dbReference type="STRING" id="1817895.AUJ95_00310"/>
<gene>
    <name evidence="4" type="primary">atpE</name>
    <name evidence="6" type="ORF">AUJ95_00310</name>
</gene>
<reference evidence="6 7" key="1">
    <citation type="journal article" date="2016" name="Environ. Microbiol.">
        <title>Genomic resolution of a cold subsurface aquifer community provides metabolic insights for novel microbes adapted to high CO concentrations.</title>
        <authorList>
            <person name="Probst A.J."/>
            <person name="Castelle C.J."/>
            <person name="Singh A."/>
            <person name="Brown C.T."/>
            <person name="Anantharaman K."/>
            <person name="Sharon I."/>
            <person name="Hug L.A."/>
            <person name="Burstein D."/>
            <person name="Emerson J.B."/>
            <person name="Thomas B.C."/>
            <person name="Banfield J.F."/>
        </authorList>
    </citation>
    <scope>NUCLEOTIDE SEQUENCE [LARGE SCALE GENOMIC DNA]</scope>
    <source>
        <strain evidence="6">CG2_30_40_21</strain>
    </source>
</reference>
<keyword evidence="4" id="KW-0066">ATP synthesis</keyword>
<evidence type="ECO:0000256" key="2">
    <source>
        <dbReference type="ARBA" id="ARBA00022448"/>
    </source>
</evidence>
<protein>
    <recommendedName>
        <fullName evidence="4">V-type proton ATPase subunit E</fullName>
    </recommendedName>
    <alternativeName>
        <fullName evidence="4">V-ATPase subunit E</fullName>
    </alternativeName>
</protein>
<evidence type="ECO:0000256" key="3">
    <source>
        <dbReference type="ARBA" id="ARBA00023065"/>
    </source>
</evidence>
<comment type="similarity">
    <text evidence="1 4">Belongs to the V-ATPase E subunit family.</text>
</comment>
<dbReference type="InterPro" id="IPR002842">
    <property type="entry name" value="ATPase_V1_Esu"/>
</dbReference>
<dbReference type="Proteomes" id="UP000183085">
    <property type="component" value="Unassembled WGS sequence"/>
</dbReference>
<dbReference type="InterPro" id="IPR038495">
    <property type="entry name" value="ATPase_E_C"/>
</dbReference>
<dbReference type="EMBL" id="MNYI01000012">
    <property type="protein sequence ID" value="OIP43582.1"/>
    <property type="molecule type" value="Genomic_DNA"/>
</dbReference>
<proteinExistence type="inferred from homology"/>
<dbReference type="GO" id="GO:0005524">
    <property type="term" value="F:ATP binding"/>
    <property type="evidence" value="ECO:0007669"/>
    <property type="project" value="UniProtKB-UniRule"/>
</dbReference>
<dbReference type="GO" id="GO:0046961">
    <property type="term" value="F:proton-transporting ATPase activity, rotational mechanism"/>
    <property type="evidence" value="ECO:0007669"/>
    <property type="project" value="InterPro"/>
</dbReference>
<evidence type="ECO:0000313" key="6">
    <source>
        <dbReference type="EMBL" id="OIP43582.1"/>
    </source>
</evidence>
<keyword evidence="5" id="KW-0175">Coiled coil</keyword>
<keyword evidence="3 4" id="KW-0406">Ion transport</keyword>
<keyword evidence="4" id="KW-0375">Hydrogen ion transport</keyword>
<dbReference type="GO" id="GO:0033178">
    <property type="term" value="C:proton-transporting two-sector ATPase complex, catalytic domain"/>
    <property type="evidence" value="ECO:0007669"/>
    <property type="project" value="InterPro"/>
</dbReference>
<comment type="caution">
    <text evidence="6">The sequence shown here is derived from an EMBL/GenBank/DDBJ whole genome shotgun (WGS) entry which is preliminary data.</text>
</comment>
<dbReference type="Gene3D" id="3.30.2320.30">
    <property type="entry name" value="ATP synthase, E subunit, C-terminal"/>
    <property type="match status" value="1"/>
</dbReference>
<dbReference type="GO" id="GO:0046933">
    <property type="term" value="F:proton-transporting ATP synthase activity, rotational mechanism"/>
    <property type="evidence" value="ECO:0007669"/>
    <property type="project" value="UniProtKB-UniRule"/>
</dbReference>
<accession>A0A1J5EJQ8</accession>
<evidence type="ECO:0000256" key="4">
    <source>
        <dbReference type="HAMAP-Rule" id="MF_00311"/>
    </source>
</evidence>
<evidence type="ECO:0000256" key="1">
    <source>
        <dbReference type="ARBA" id="ARBA00005901"/>
    </source>
</evidence>
<evidence type="ECO:0000256" key="5">
    <source>
        <dbReference type="SAM" id="Coils"/>
    </source>
</evidence>
<evidence type="ECO:0000313" key="7">
    <source>
        <dbReference type="Proteomes" id="UP000183085"/>
    </source>
</evidence>